<protein>
    <submittedName>
        <fullName evidence="1">Uncharacterized protein</fullName>
    </submittedName>
</protein>
<dbReference type="EMBL" id="JASBWS010000018">
    <property type="protein sequence ID" value="KAJ9111511.1"/>
    <property type="molecule type" value="Genomic_DNA"/>
</dbReference>
<dbReference type="Proteomes" id="UP001230649">
    <property type="component" value="Unassembled WGS sequence"/>
</dbReference>
<keyword evidence="2" id="KW-1185">Reference proteome</keyword>
<proteinExistence type="predicted"/>
<evidence type="ECO:0000313" key="2">
    <source>
        <dbReference type="Proteomes" id="UP001230649"/>
    </source>
</evidence>
<comment type="caution">
    <text evidence="1">The sequence shown here is derived from an EMBL/GenBank/DDBJ whole genome shotgun (WGS) entry which is preliminary data.</text>
</comment>
<accession>A0ACC2WK90</accession>
<sequence length="677" mass="76560">MWFRRNCKSAVKLDPLSRRLRHKADAESTDGSATSRAVARGNNAASPTPIGTSPEKGRAHQDIQHNHNPNKQGQAAATQGVTGKNGTPHEGRPKRQRKQRQVHAYPGATGFEEREQLRRRARGWEQSPRAANGELRIWHPVRDKEKMYSVIPHAASGRAAHAGRGGFPAPHRLFIALIHALLPKTTHRVYGLIAQDPQSRGLRWAHPIQSVEDAINKPIQAHRDAEEAKQAERVRWLPPGVRGVVVGRNSQIFDEELDLEDLELFAAIEYKALNVLTWLVIVHQLLFIVVPWAIISVYFAKVDDWDNIFLARGTDQIGSVNKVWYSLFQSIGCGMSLVDSSMLSFQTCYLMIYVLMFPILAGNQAMPSFLRLELWIFSKFVTPGSKMDVIVHFLLTHSRRMFIYLFPTYQTWWLAAIQFLFILSGPLGYIIFNIGLNFYRQASDWQNLSDGLFQIMSIRSAGFEIVDLSYIAPALQSVPHAHKVRRSVKLMREACSCLLTKGILYLCNVHLKLPSRAGYSVALGIHPHHYQRVQQPGHPAGEIFSKYVIDHVLPQIAFDLWPLVLATGAICIVERNQLLSSNNFSWFTIWHILFEVTSGYATVGISFGTPYSTASFSGSFRKISKLIMILLMLRGRHRGLPSAIDRATMLPVEYLRLNTDDGEKEEEQRIENSQHDV</sequence>
<name>A0ACC2WK90_9TREE</name>
<reference evidence="1" key="1">
    <citation type="submission" date="2023-04" db="EMBL/GenBank/DDBJ databases">
        <title>Draft Genome sequencing of Naganishia species isolated from polar environments using Oxford Nanopore Technology.</title>
        <authorList>
            <person name="Leo P."/>
            <person name="Venkateswaran K."/>
        </authorList>
    </citation>
    <scope>NUCLEOTIDE SEQUENCE</scope>
    <source>
        <strain evidence="1">MNA-CCFEE 5262</strain>
    </source>
</reference>
<evidence type="ECO:0000313" key="1">
    <source>
        <dbReference type="EMBL" id="KAJ9111511.1"/>
    </source>
</evidence>
<gene>
    <name evidence="1" type="ORF">QFC20_002482</name>
</gene>
<organism evidence="1 2">
    <name type="scientific">Naganishia adeliensis</name>
    <dbReference type="NCBI Taxonomy" id="92952"/>
    <lineage>
        <taxon>Eukaryota</taxon>
        <taxon>Fungi</taxon>
        <taxon>Dikarya</taxon>
        <taxon>Basidiomycota</taxon>
        <taxon>Agaricomycotina</taxon>
        <taxon>Tremellomycetes</taxon>
        <taxon>Filobasidiales</taxon>
        <taxon>Filobasidiaceae</taxon>
        <taxon>Naganishia</taxon>
    </lineage>
</organism>